<name>S3DEU0_GLAL2</name>
<dbReference type="InterPro" id="IPR046539">
    <property type="entry name" value="DUF6604"/>
</dbReference>
<dbReference type="PANTHER" id="PTHR38795:SF1">
    <property type="entry name" value="DUF6604 DOMAIN-CONTAINING PROTEIN"/>
    <property type="match status" value="1"/>
</dbReference>
<sequence>MASNIVPGTYQTYKAGTEKVLNWLYENAVECGHCLEQENVDIKTEEEGERRGGQNKKSKLTPKRKNGKGSKAKGSGKAKSKKKNMAADATTIFITVNEYISLAESIASFIPKVRVPLWVTNMIEQVIAGRKKSARWFARQTTSSAHEQAHESNISHQYFIEVLETIRNILISLQGSTTKPRTKKPETPEDPIEEITNIFEYLEMEPDTEHTMTEPGPAKESRCEKVNVKIEFLSYEDELWLIYCFFEDFNITRQHLKALWTSYKNGRVDLTTAALSTNIAFELFRRSEEELVKQLQLRLHRKDRKDPAMWDYELIQDLIYGATAECRGQDIDYRKSESHVYNHDMFDIADWTGLPVYLILSIFLDEIKRKRIEGNMPAAWKIQRKKVKAAMKNYPAPIAFDYKNVKFDSSTDLLNPDCKWDCDVSILLSTHLPEFVFLLHQTAGDLHAAYKVFGNDELTSGVLKMIVDNHIPTWLVLALQVQLDIQYILFDDITRPQAELMAAGLRSKNTLENHLAFIEDMNKTRDKPITDTAQQLIDGIDLLIIEDRLWRARGATLCEYDHPRVDESYLLLKSHPVLCGMLRLRIDLDVQMRGLNFANRWGWLIAILQLYNACLMEEVVKKSWKDLEAVIATDTAKKMFLGERPRNIHECLRRAMLGAGYSATSFAAEPRNRKFQWKSKDRGRLALRHSSIGGCNVGRNALSLESLEKLLATTATALRAHTVKSDNDKRSPDEGLETGLVQNRVENADPTTRSKTVGFSTIQLLKALESIMHQETFLHNVDYFSLSIRAYRLLKAVHTKIYDSITQDFGVEAAEDMRNDACLGFLPLQVFVILCGGKNVEIIMSGTHQKKI</sequence>
<dbReference type="OrthoDB" id="5238236at2759"/>
<gene>
    <name evidence="3" type="ORF">GLAREA_09080</name>
</gene>
<dbReference type="eggNOG" id="ENOG502RZSK">
    <property type="taxonomic scope" value="Eukaryota"/>
</dbReference>
<evidence type="ECO:0000256" key="1">
    <source>
        <dbReference type="SAM" id="MobiDB-lite"/>
    </source>
</evidence>
<evidence type="ECO:0000313" key="4">
    <source>
        <dbReference type="Proteomes" id="UP000016922"/>
    </source>
</evidence>
<dbReference type="KEGG" id="glz:GLAREA_09080"/>
<proteinExistence type="predicted"/>
<accession>S3DEU0</accession>
<dbReference type="PANTHER" id="PTHR38795">
    <property type="entry name" value="DUF6604 DOMAIN-CONTAINING PROTEIN"/>
    <property type="match status" value="1"/>
</dbReference>
<dbReference type="GeneID" id="19468128"/>
<evidence type="ECO:0000259" key="2">
    <source>
        <dbReference type="Pfam" id="PF20253"/>
    </source>
</evidence>
<dbReference type="OMA" id="PVAQMFK"/>
<dbReference type="Pfam" id="PF20253">
    <property type="entry name" value="DUF6604"/>
    <property type="match status" value="1"/>
</dbReference>
<keyword evidence="4" id="KW-1185">Reference proteome</keyword>
<protein>
    <recommendedName>
        <fullName evidence="2">DUF6604 domain-containing protein</fullName>
    </recommendedName>
</protein>
<dbReference type="RefSeq" id="XP_008076232.1">
    <property type="nucleotide sequence ID" value="XM_008078041.1"/>
</dbReference>
<dbReference type="HOGENOM" id="CLU_008976_0_0_1"/>
<dbReference type="Proteomes" id="UP000016922">
    <property type="component" value="Unassembled WGS sequence"/>
</dbReference>
<dbReference type="AlphaFoldDB" id="S3DEU0"/>
<feature type="compositionally biased region" description="Basic residues" evidence="1">
    <location>
        <begin position="53"/>
        <end position="82"/>
    </location>
</feature>
<organism evidence="3 4">
    <name type="scientific">Glarea lozoyensis (strain ATCC 20868 / MF5171)</name>
    <dbReference type="NCBI Taxonomy" id="1116229"/>
    <lineage>
        <taxon>Eukaryota</taxon>
        <taxon>Fungi</taxon>
        <taxon>Dikarya</taxon>
        <taxon>Ascomycota</taxon>
        <taxon>Pezizomycotina</taxon>
        <taxon>Leotiomycetes</taxon>
        <taxon>Helotiales</taxon>
        <taxon>Helotiaceae</taxon>
        <taxon>Glarea</taxon>
    </lineage>
</organism>
<evidence type="ECO:0000313" key="3">
    <source>
        <dbReference type="EMBL" id="EPE36917.1"/>
    </source>
</evidence>
<dbReference type="EMBL" id="KE145352">
    <property type="protein sequence ID" value="EPE36917.1"/>
    <property type="molecule type" value="Genomic_DNA"/>
</dbReference>
<reference evidence="3 4" key="1">
    <citation type="journal article" date="2013" name="BMC Genomics">
        <title>Genomics-driven discovery of the pneumocandin biosynthetic gene cluster in the fungus Glarea lozoyensis.</title>
        <authorList>
            <person name="Chen L."/>
            <person name="Yue Q."/>
            <person name="Zhang X."/>
            <person name="Xiang M."/>
            <person name="Wang C."/>
            <person name="Li S."/>
            <person name="Che Y."/>
            <person name="Ortiz-Lopez F.J."/>
            <person name="Bills G.F."/>
            <person name="Liu X."/>
            <person name="An Z."/>
        </authorList>
    </citation>
    <scope>NUCLEOTIDE SEQUENCE [LARGE SCALE GENOMIC DNA]</scope>
    <source>
        <strain evidence="4">ATCC 20868 / MF5171</strain>
    </source>
</reference>
<feature type="region of interest" description="Disordered" evidence="1">
    <location>
        <begin position="45"/>
        <end position="82"/>
    </location>
</feature>
<feature type="domain" description="DUF6604" evidence="2">
    <location>
        <begin position="11"/>
        <end position="292"/>
    </location>
</feature>